<reference evidence="1" key="1">
    <citation type="submission" date="2014-09" db="EMBL/GenBank/DDBJ databases">
        <authorList>
            <person name="Magalhaes I.L.F."/>
            <person name="Oliveira U."/>
            <person name="Santos F.R."/>
            <person name="Vidigal T.H.D.A."/>
            <person name="Brescovit A.D."/>
            <person name="Santos A.J."/>
        </authorList>
    </citation>
    <scope>NUCLEOTIDE SEQUENCE</scope>
    <source>
        <tissue evidence="1">Shoot tissue taken approximately 20 cm above the soil surface</tissue>
    </source>
</reference>
<dbReference type="EMBL" id="GBRH01181738">
    <property type="protein sequence ID" value="JAE16158.1"/>
    <property type="molecule type" value="Transcribed_RNA"/>
</dbReference>
<accession>A0A0A9G688</accession>
<name>A0A0A9G688_ARUDO</name>
<organism evidence="1">
    <name type="scientific">Arundo donax</name>
    <name type="common">Giant reed</name>
    <name type="synonym">Donax arundinaceus</name>
    <dbReference type="NCBI Taxonomy" id="35708"/>
    <lineage>
        <taxon>Eukaryota</taxon>
        <taxon>Viridiplantae</taxon>
        <taxon>Streptophyta</taxon>
        <taxon>Embryophyta</taxon>
        <taxon>Tracheophyta</taxon>
        <taxon>Spermatophyta</taxon>
        <taxon>Magnoliopsida</taxon>
        <taxon>Liliopsida</taxon>
        <taxon>Poales</taxon>
        <taxon>Poaceae</taxon>
        <taxon>PACMAD clade</taxon>
        <taxon>Arundinoideae</taxon>
        <taxon>Arundineae</taxon>
        <taxon>Arundo</taxon>
    </lineage>
</organism>
<dbReference type="AlphaFoldDB" id="A0A0A9G688"/>
<reference evidence="1" key="2">
    <citation type="journal article" date="2015" name="Data Brief">
        <title>Shoot transcriptome of the giant reed, Arundo donax.</title>
        <authorList>
            <person name="Barrero R.A."/>
            <person name="Guerrero F.D."/>
            <person name="Moolhuijzen P."/>
            <person name="Goolsby J.A."/>
            <person name="Tidwell J."/>
            <person name="Bellgard S.E."/>
            <person name="Bellgard M.I."/>
        </authorList>
    </citation>
    <scope>NUCLEOTIDE SEQUENCE</scope>
    <source>
        <tissue evidence="1">Shoot tissue taken approximately 20 cm above the soil surface</tissue>
    </source>
</reference>
<protein>
    <submittedName>
        <fullName evidence="1">Uncharacterized protein</fullName>
    </submittedName>
</protein>
<evidence type="ECO:0000313" key="1">
    <source>
        <dbReference type="EMBL" id="JAE16158.1"/>
    </source>
</evidence>
<sequence length="18" mass="2013">MVLFTLASGPQAIHCRLR</sequence>
<proteinExistence type="predicted"/>